<feature type="compositionally biased region" description="Basic residues" evidence="1">
    <location>
        <begin position="13"/>
        <end position="29"/>
    </location>
</feature>
<feature type="region of interest" description="Disordered" evidence="1">
    <location>
        <begin position="1"/>
        <end position="52"/>
    </location>
</feature>
<organism evidence="2 3">
    <name type="scientific">Trifolium medium</name>
    <dbReference type="NCBI Taxonomy" id="97028"/>
    <lineage>
        <taxon>Eukaryota</taxon>
        <taxon>Viridiplantae</taxon>
        <taxon>Streptophyta</taxon>
        <taxon>Embryophyta</taxon>
        <taxon>Tracheophyta</taxon>
        <taxon>Spermatophyta</taxon>
        <taxon>Magnoliopsida</taxon>
        <taxon>eudicotyledons</taxon>
        <taxon>Gunneridae</taxon>
        <taxon>Pentapetalae</taxon>
        <taxon>rosids</taxon>
        <taxon>fabids</taxon>
        <taxon>Fabales</taxon>
        <taxon>Fabaceae</taxon>
        <taxon>Papilionoideae</taxon>
        <taxon>50 kb inversion clade</taxon>
        <taxon>NPAAA clade</taxon>
        <taxon>Hologalegina</taxon>
        <taxon>IRL clade</taxon>
        <taxon>Trifolieae</taxon>
        <taxon>Trifolium</taxon>
    </lineage>
</organism>
<name>A0A392TVK2_9FABA</name>
<proteinExistence type="predicted"/>
<evidence type="ECO:0000313" key="3">
    <source>
        <dbReference type="Proteomes" id="UP000265520"/>
    </source>
</evidence>
<dbReference type="Proteomes" id="UP000265520">
    <property type="component" value="Unassembled WGS sequence"/>
</dbReference>
<keyword evidence="3" id="KW-1185">Reference proteome</keyword>
<reference evidence="2 3" key="1">
    <citation type="journal article" date="2018" name="Front. Plant Sci.">
        <title>Red Clover (Trifolium pratense) and Zigzag Clover (T. medium) - A Picture of Genomic Similarities and Differences.</title>
        <authorList>
            <person name="Dluhosova J."/>
            <person name="Istvanek J."/>
            <person name="Nedelnik J."/>
            <person name="Repkova J."/>
        </authorList>
    </citation>
    <scope>NUCLEOTIDE SEQUENCE [LARGE SCALE GENOMIC DNA]</scope>
    <source>
        <strain evidence="3">cv. 10/8</strain>
        <tissue evidence="2">Leaf</tissue>
    </source>
</reference>
<protein>
    <submittedName>
        <fullName evidence="2">Uncharacterized protein</fullName>
    </submittedName>
</protein>
<dbReference type="AlphaFoldDB" id="A0A392TVK2"/>
<evidence type="ECO:0000256" key="1">
    <source>
        <dbReference type="SAM" id="MobiDB-lite"/>
    </source>
</evidence>
<feature type="compositionally biased region" description="Polar residues" evidence="1">
    <location>
        <begin position="35"/>
        <end position="52"/>
    </location>
</feature>
<accession>A0A392TVK2</accession>
<feature type="compositionally biased region" description="Polar residues" evidence="1">
    <location>
        <begin position="1"/>
        <end position="10"/>
    </location>
</feature>
<evidence type="ECO:0000313" key="2">
    <source>
        <dbReference type="EMBL" id="MCI64724.1"/>
    </source>
</evidence>
<dbReference type="EMBL" id="LXQA010661928">
    <property type="protein sequence ID" value="MCI64724.1"/>
    <property type="molecule type" value="Genomic_DNA"/>
</dbReference>
<sequence length="52" mass="5597">MAPAKTNQQACGAHHKPSSARKNLFRPFHRAALATPNTSPTPTQLKDTTGKN</sequence>
<comment type="caution">
    <text evidence="2">The sequence shown here is derived from an EMBL/GenBank/DDBJ whole genome shotgun (WGS) entry which is preliminary data.</text>
</comment>